<sequence length="159" mass="17038">MPPTPDLSYIGLDEFVIKPVVENYKAKSSEEEPKIVRNNDDASIIEECVSDDEKENVTGDEPALVSIVSLVLSHNPIGGKIPKSLSNAAYLSRLLISNNNLAGKIPKELLNKESLKELDVSGNRLTGEIPVHNFSFPASAFSGNPGLCGAPLPPCNISL</sequence>
<dbReference type="FunFam" id="3.80.10.10:FF:000041">
    <property type="entry name" value="LRR receptor-like serine/threonine-protein kinase ERECTA"/>
    <property type="match status" value="1"/>
</dbReference>
<evidence type="ECO:0000256" key="10">
    <source>
        <dbReference type="ARBA" id="ARBA00023170"/>
    </source>
</evidence>
<gene>
    <name evidence="12" type="ORF">Tci_005571</name>
</gene>
<accession>A0A6L2J9B9</accession>
<evidence type="ECO:0000256" key="8">
    <source>
        <dbReference type="ARBA" id="ARBA00022989"/>
    </source>
</evidence>
<dbReference type="GO" id="GO:0016301">
    <property type="term" value="F:kinase activity"/>
    <property type="evidence" value="ECO:0007669"/>
    <property type="project" value="UniProtKB-KW"/>
</dbReference>
<evidence type="ECO:0000256" key="5">
    <source>
        <dbReference type="ARBA" id="ARBA00022692"/>
    </source>
</evidence>
<evidence type="ECO:0000256" key="1">
    <source>
        <dbReference type="ARBA" id="ARBA00004251"/>
    </source>
</evidence>
<dbReference type="PANTHER" id="PTHR27004:SF392">
    <property type="entry name" value="OS04G0677200 PROTEIN"/>
    <property type="match status" value="1"/>
</dbReference>
<keyword evidence="11" id="KW-0325">Glycoprotein</keyword>
<comment type="subcellular location">
    <subcellularLocation>
        <location evidence="1">Cell membrane</location>
        <topology evidence="1">Single-pass type I membrane protein</topology>
    </subcellularLocation>
</comment>
<keyword evidence="6" id="KW-0732">Signal</keyword>
<dbReference type="AlphaFoldDB" id="A0A6L2J9B9"/>
<evidence type="ECO:0000256" key="6">
    <source>
        <dbReference type="ARBA" id="ARBA00022729"/>
    </source>
</evidence>
<dbReference type="GO" id="GO:0005886">
    <property type="term" value="C:plasma membrane"/>
    <property type="evidence" value="ECO:0007669"/>
    <property type="project" value="UniProtKB-SubCell"/>
</dbReference>
<evidence type="ECO:0000256" key="2">
    <source>
        <dbReference type="ARBA" id="ARBA00009592"/>
    </source>
</evidence>
<evidence type="ECO:0000256" key="9">
    <source>
        <dbReference type="ARBA" id="ARBA00023136"/>
    </source>
</evidence>
<dbReference type="Gene3D" id="3.80.10.10">
    <property type="entry name" value="Ribonuclease Inhibitor"/>
    <property type="match status" value="1"/>
</dbReference>
<keyword evidence="8" id="KW-1133">Transmembrane helix</keyword>
<keyword evidence="12" id="KW-0808">Transferase</keyword>
<keyword evidence="7" id="KW-0677">Repeat</keyword>
<evidence type="ECO:0000256" key="3">
    <source>
        <dbReference type="ARBA" id="ARBA00022475"/>
    </source>
</evidence>
<keyword evidence="12" id="KW-0418">Kinase</keyword>
<dbReference type="EMBL" id="BKCJ010000481">
    <property type="protein sequence ID" value="GEU33593.1"/>
    <property type="molecule type" value="Genomic_DNA"/>
</dbReference>
<reference evidence="12" key="1">
    <citation type="journal article" date="2019" name="Sci. Rep.">
        <title>Draft genome of Tanacetum cinerariifolium, the natural source of mosquito coil.</title>
        <authorList>
            <person name="Yamashiro T."/>
            <person name="Shiraishi A."/>
            <person name="Satake H."/>
            <person name="Nakayama K."/>
        </authorList>
    </citation>
    <scope>NUCLEOTIDE SEQUENCE</scope>
</reference>
<protein>
    <submittedName>
        <fullName evidence="12">Probable leucine-rich repeat receptor-like protein kinase At1g35710</fullName>
    </submittedName>
</protein>
<dbReference type="InterPro" id="IPR032675">
    <property type="entry name" value="LRR_dom_sf"/>
</dbReference>
<evidence type="ECO:0000256" key="7">
    <source>
        <dbReference type="ARBA" id="ARBA00022737"/>
    </source>
</evidence>
<comment type="similarity">
    <text evidence="2">Belongs to the RLP family.</text>
</comment>
<keyword evidence="9" id="KW-0472">Membrane</keyword>
<keyword evidence="5" id="KW-0812">Transmembrane</keyword>
<evidence type="ECO:0000256" key="4">
    <source>
        <dbReference type="ARBA" id="ARBA00022614"/>
    </source>
</evidence>
<dbReference type="PANTHER" id="PTHR27004">
    <property type="entry name" value="RECEPTOR-LIKE PROTEIN 12 ISOFORM X1"/>
    <property type="match status" value="1"/>
</dbReference>
<evidence type="ECO:0000256" key="11">
    <source>
        <dbReference type="ARBA" id="ARBA00023180"/>
    </source>
</evidence>
<evidence type="ECO:0000313" key="12">
    <source>
        <dbReference type="EMBL" id="GEU33593.1"/>
    </source>
</evidence>
<name>A0A6L2J9B9_TANCI</name>
<dbReference type="SUPFAM" id="SSF52058">
    <property type="entry name" value="L domain-like"/>
    <property type="match status" value="1"/>
</dbReference>
<keyword evidence="10 12" id="KW-0675">Receptor</keyword>
<organism evidence="12">
    <name type="scientific">Tanacetum cinerariifolium</name>
    <name type="common">Dalmatian daisy</name>
    <name type="synonym">Chrysanthemum cinerariifolium</name>
    <dbReference type="NCBI Taxonomy" id="118510"/>
    <lineage>
        <taxon>Eukaryota</taxon>
        <taxon>Viridiplantae</taxon>
        <taxon>Streptophyta</taxon>
        <taxon>Embryophyta</taxon>
        <taxon>Tracheophyta</taxon>
        <taxon>Spermatophyta</taxon>
        <taxon>Magnoliopsida</taxon>
        <taxon>eudicotyledons</taxon>
        <taxon>Gunneridae</taxon>
        <taxon>Pentapetalae</taxon>
        <taxon>asterids</taxon>
        <taxon>campanulids</taxon>
        <taxon>Asterales</taxon>
        <taxon>Asteraceae</taxon>
        <taxon>Asteroideae</taxon>
        <taxon>Anthemideae</taxon>
        <taxon>Anthemidinae</taxon>
        <taxon>Tanacetum</taxon>
    </lineage>
</organism>
<keyword evidence="4" id="KW-0433">Leucine-rich repeat</keyword>
<comment type="caution">
    <text evidence="12">The sequence shown here is derived from an EMBL/GenBank/DDBJ whole genome shotgun (WGS) entry which is preliminary data.</text>
</comment>
<keyword evidence="3" id="KW-1003">Cell membrane</keyword>
<dbReference type="Pfam" id="PF00560">
    <property type="entry name" value="LRR_1"/>
    <property type="match status" value="3"/>
</dbReference>
<dbReference type="InterPro" id="IPR001611">
    <property type="entry name" value="Leu-rich_rpt"/>
</dbReference>
<proteinExistence type="inferred from homology"/>